<dbReference type="EMBL" id="LSMT01000401">
    <property type="protein sequence ID" value="PFX18611.1"/>
    <property type="molecule type" value="Genomic_DNA"/>
</dbReference>
<evidence type="ECO:0000313" key="4">
    <source>
        <dbReference type="Proteomes" id="UP000225706"/>
    </source>
</evidence>
<keyword evidence="4" id="KW-1185">Reference proteome</keyword>
<dbReference type="Proteomes" id="UP000225706">
    <property type="component" value="Unassembled WGS sequence"/>
</dbReference>
<evidence type="ECO:0000313" key="3">
    <source>
        <dbReference type="EMBL" id="PFX18611.1"/>
    </source>
</evidence>
<feature type="compositionally biased region" description="Polar residues" evidence="2">
    <location>
        <begin position="182"/>
        <end position="193"/>
    </location>
</feature>
<feature type="region of interest" description="Disordered" evidence="2">
    <location>
        <begin position="172"/>
        <end position="206"/>
    </location>
</feature>
<comment type="caution">
    <text evidence="3">The sequence shown here is derived from an EMBL/GenBank/DDBJ whole genome shotgun (WGS) entry which is preliminary data.</text>
</comment>
<evidence type="ECO:0000256" key="2">
    <source>
        <dbReference type="SAM" id="MobiDB-lite"/>
    </source>
</evidence>
<dbReference type="InterPro" id="IPR024857">
    <property type="entry name" value="Cappuccino"/>
</dbReference>
<evidence type="ECO:0000256" key="1">
    <source>
        <dbReference type="SAM" id="Coils"/>
    </source>
</evidence>
<dbReference type="GO" id="GO:0031083">
    <property type="term" value="C:BLOC-1 complex"/>
    <property type="evidence" value="ECO:0007669"/>
    <property type="project" value="TreeGrafter"/>
</dbReference>
<name>A0A2B4RLY0_STYPI</name>
<dbReference type="AlphaFoldDB" id="A0A2B4RLY0"/>
<sequence>MADSEGQAFSETETKEDEVELDLEKCAAEFAEYCQVDVKNESKVMEDTIEDMLVRLDEFSHLADSIRNDSSQSLIEIIPQLHERSQELPTIFRKIDQLEAFVNAVKKNVDEMEESVSTAERELGSHKIQKVLKSIPGLRQMTQGPTKQDKNFSDWKAPAVFKTTDFLGQVSTEKLSAEGDVSQESATGNSSPNEPADDSTSHETDR</sequence>
<protein>
    <submittedName>
        <fullName evidence="3">Biogenesis of lysosome-related organelles complex 1 subunit 4</fullName>
    </submittedName>
</protein>
<dbReference type="PANTHER" id="PTHR16230">
    <property type="entry name" value="CAPPUCCINO"/>
    <property type="match status" value="1"/>
</dbReference>
<proteinExistence type="predicted"/>
<accession>A0A2B4RLY0</accession>
<gene>
    <name evidence="3" type="primary">BLOC1S4</name>
    <name evidence="3" type="ORF">AWC38_SpisGene17012</name>
</gene>
<keyword evidence="1" id="KW-0175">Coiled coil</keyword>
<dbReference type="STRING" id="50429.A0A2B4RLY0"/>
<reference evidence="4" key="1">
    <citation type="journal article" date="2017" name="bioRxiv">
        <title>Comparative analysis of the genomes of Stylophora pistillata and Acropora digitifera provides evidence for extensive differences between species of corals.</title>
        <authorList>
            <person name="Voolstra C.R."/>
            <person name="Li Y."/>
            <person name="Liew Y.J."/>
            <person name="Baumgarten S."/>
            <person name="Zoccola D."/>
            <person name="Flot J.-F."/>
            <person name="Tambutte S."/>
            <person name="Allemand D."/>
            <person name="Aranda M."/>
        </authorList>
    </citation>
    <scope>NUCLEOTIDE SEQUENCE [LARGE SCALE GENOMIC DNA]</scope>
</reference>
<feature type="coiled-coil region" evidence="1">
    <location>
        <begin position="95"/>
        <end position="129"/>
    </location>
</feature>
<organism evidence="3 4">
    <name type="scientific">Stylophora pistillata</name>
    <name type="common">Smooth cauliflower coral</name>
    <dbReference type="NCBI Taxonomy" id="50429"/>
    <lineage>
        <taxon>Eukaryota</taxon>
        <taxon>Metazoa</taxon>
        <taxon>Cnidaria</taxon>
        <taxon>Anthozoa</taxon>
        <taxon>Hexacorallia</taxon>
        <taxon>Scleractinia</taxon>
        <taxon>Astrocoeniina</taxon>
        <taxon>Pocilloporidae</taxon>
        <taxon>Stylophora</taxon>
    </lineage>
</organism>
<dbReference type="PANTHER" id="PTHR16230:SF3">
    <property type="entry name" value="BIOGENESIS OF LYSOSOMAL ORGANELLES COMPLEX-1, SUBUNIT 4, CAPPUCCINO"/>
    <property type="match status" value="1"/>
</dbReference>
<dbReference type="OrthoDB" id="2372305at2759"/>